<name>A0A0B7K4U5_BIOOC</name>
<accession>A0A0B7K4U5</accession>
<gene>
    <name evidence="1" type="ORF">BN869_000006072_1</name>
</gene>
<evidence type="ECO:0000313" key="1">
    <source>
        <dbReference type="EMBL" id="CEO50015.1"/>
    </source>
</evidence>
<proteinExistence type="predicted"/>
<sequence>MLEVPPTLDQQAFNTTSLSTGSWITAHICDVNRKWNYDSVLDSVLEIDMGETLYCRKALI</sequence>
<organism evidence="1">
    <name type="scientific">Bionectria ochroleuca</name>
    <name type="common">Gliocladium roseum</name>
    <dbReference type="NCBI Taxonomy" id="29856"/>
    <lineage>
        <taxon>Eukaryota</taxon>
        <taxon>Fungi</taxon>
        <taxon>Dikarya</taxon>
        <taxon>Ascomycota</taxon>
        <taxon>Pezizomycotina</taxon>
        <taxon>Sordariomycetes</taxon>
        <taxon>Hypocreomycetidae</taxon>
        <taxon>Hypocreales</taxon>
        <taxon>Bionectriaceae</taxon>
        <taxon>Clonostachys</taxon>
    </lineage>
</organism>
<dbReference type="AlphaFoldDB" id="A0A0B7K4U5"/>
<dbReference type="EMBL" id="CDPU01000016">
    <property type="protein sequence ID" value="CEO50015.1"/>
    <property type="molecule type" value="Genomic_DNA"/>
</dbReference>
<protein>
    <submittedName>
        <fullName evidence="1">Uncharacterized protein</fullName>
    </submittedName>
</protein>
<reference evidence="1" key="1">
    <citation type="submission" date="2015-01" db="EMBL/GenBank/DDBJ databases">
        <authorList>
            <person name="Durling Mikael"/>
        </authorList>
    </citation>
    <scope>NUCLEOTIDE SEQUENCE</scope>
</reference>